<accession>A0A0D7AP84</accession>
<dbReference type="OrthoDB" id="278430at2759"/>
<feature type="compositionally biased region" description="Basic and acidic residues" evidence="1">
    <location>
        <begin position="113"/>
        <end position="129"/>
    </location>
</feature>
<dbReference type="PANTHER" id="PTHR15672">
    <property type="entry name" value="CAMP-REGULATED PHOSPHOPROTEIN 21 RELATED R3H DOMAIN CONTAINING PROTEIN"/>
    <property type="match status" value="1"/>
</dbReference>
<gene>
    <name evidence="3" type="ORF">FISHEDRAFT_15321</name>
</gene>
<keyword evidence="4" id="KW-1185">Reference proteome</keyword>
<protein>
    <recommendedName>
        <fullName evidence="2">SUZ domain-containing protein</fullName>
    </recommendedName>
</protein>
<feature type="region of interest" description="Disordered" evidence="1">
    <location>
        <begin position="66"/>
        <end position="135"/>
    </location>
</feature>
<dbReference type="Gene3D" id="3.30.1370.50">
    <property type="entry name" value="R3H-like domain"/>
    <property type="match status" value="1"/>
</dbReference>
<name>A0A0D7AP84_9AGAR</name>
<dbReference type="InterPro" id="IPR036867">
    <property type="entry name" value="R3H_dom_sf"/>
</dbReference>
<dbReference type="Pfam" id="PF12752">
    <property type="entry name" value="SUZ"/>
    <property type="match status" value="1"/>
</dbReference>
<dbReference type="SUPFAM" id="SSF82708">
    <property type="entry name" value="R3H domain"/>
    <property type="match status" value="1"/>
</dbReference>
<dbReference type="PANTHER" id="PTHR15672:SF8">
    <property type="entry name" value="PROTEIN ENCORE"/>
    <property type="match status" value="1"/>
</dbReference>
<dbReference type="EMBL" id="KN881618">
    <property type="protein sequence ID" value="KIY53377.1"/>
    <property type="molecule type" value="Genomic_DNA"/>
</dbReference>
<dbReference type="InterPro" id="IPR051937">
    <property type="entry name" value="R3H_domain_containing"/>
</dbReference>
<feature type="non-terminal residue" evidence="3">
    <location>
        <position position="1"/>
    </location>
</feature>
<evidence type="ECO:0000256" key="1">
    <source>
        <dbReference type="SAM" id="MobiDB-lite"/>
    </source>
</evidence>
<evidence type="ECO:0000259" key="2">
    <source>
        <dbReference type="PROSITE" id="PS51673"/>
    </source>
</evidence>
<proteinExistence type="predicted"/>
<reference evidence="3 4" key="1">
    <citation type="journal article" date="2015" name="Fungal Genet. Biol.">
        <title>Evolution of novel wood decay mechanisms in Agaricales revealed by the genome sequences of Fistulina hepatica and Cylindrobasidium torrendii.</title>
        <authorList>
            <person name="Floudas D."/>
            <person name="Held B.W."/>
            <person name="Riley R."/>
            <person name="Nagy L.G."/>
            <person name="Koehler G."/>
            <person name="Ransdell A.S."/>
            <person name="Younus H."/>
            <person name="Chow J."/>
            <person name="Chiniquy J."/>
            <person name="Lipzen A."/>
            <person name="Tritt A."/>
            <person name="Sun H."/>
            <person name="Haridas S."/>
            <person name="LaButti K."/>
            <person name="Ohm R.A."/>
            <person name="Kues U."/>
            <person name="Blanchette R.A."/>
            <person name="Grigoriev I.V."/>
            <person name="Minto R.E."/>
            <person name="Hibbett D.S."/>
        </authorList>
    </citation>
    <scope>NUCLEOTIDE SEQUENCE [LARGE SCALE GENOMIC DNA]</scope>
    <source>
        <strain evidence="3 4">ATCC 64428</strain>
    </source>
</reference>
<dbReference type="GO" id="GO:0006012">
    <property type="term" value="P:galactose metabolic process"/>
    <property type="evidence" value="ECO:0007669"/>
    <property type="project" value="TreeGrafter"/>
</dbReference>
<organism evidence="3 4">
    <name type="scientific">Fistulina hepatica ATCC 64428</name>
    <dbReference type="NCBI Taxonomy" id="1128425"/>
    <lineage>
        <taxon>Eukaryota</taxon>
        <taxon>Fungi</taxon>
        <taxon>Dikarya</taxon>
        <taxon>Basidiomycota</taxon>
        <taxon>Agaricomycotina</taxon>
        <taxon>Agaricomycetes</taxon>
        <taxon>Agaricomycetidae</taxon>
        <taxon>Agaricales</taxon>
        <taxon>Fistulinaceae</taxon>
        <taxon>Fistulina</taxon>
    </lineage>
</organism>
<evidence type="ECO:0000313" key="4">
    <source>
        <dbReference type="Proteomes" id="UP000054144"/>
    </source>
</evidence>
<dbReference type="Proteomes" id="UP000054144">
    <property type="component" value="Unassembled WGS sequence"/>
</dbReference>
<sequence length="135" mass="15151">RNRIQMHPSTSYQRLLVHRCSTYYKCTAESEPGTKAIFVNLAAESCIPFKRISELVPAETATLPTFQIMRRTPTDRRSKTASRTGSVDGEVSDGDETGSLGGRSSASSKKKHMTIEEREAAYNEARTRIFNDFQE</sequence>
<dbReference type="InterPro" id="IPR024771">
    <property type="entry name" value="SUZ"/>
</dbReference>
<feature type="non-terminal residue" evidence="3">
    <location>
        <position position="135"/>
    </location>
</feature>
<dbReference type="PROSITE" id="PS51673">
    <property type="entry name" value="SUZ"/>
    <property type="match status" value="1"/>
</dbReference>
<feature type="domain" description="SUZ" evidence="2">
    <location>
        <begin position="46"/>
        <end position="134"/>
    </location>
</feature>
<evidence type="ECO:0000313" key="3">
    <source>
        <dbReference type="EMBL" id="KIY53377.1"/>
    </source>
</evidence>
<dbReference type="GO" id="GO:0003676">
    <property type="term" value="F:nucleic acid binding"/>
    <property type="evidence" value="ECO:0007669"/>
    <property type="project" value="InterPro"/>
</dbReference>
<dbReference type="AlphaFoldDB" id="A0A0D7AP84"/>